<sequence length="262" mass="29528">MTSDRIMLQNMEKKSNESLRWREVSMQVQPPLLEKKTTMLFINTLKEPFITHMIGSTTKSFADIVMAKEMIENAIRGGKIEAGKITRKSAPRKKDNEVNNTSTYNKGYSNAVTVSQLKVVTAGQQGSTRQESGPRQNSEKLQFMPIPTTYKELYQSLFDARVVVRLIKIGVVKFDDTPGAENPLPNHGDKGINAIGENVVRKIKGDISEVKTPLRMVWKEMVRRGLIKSSLEKGGEEPRNYCEFHGAEGHGIQKCTEFRVLI</sequence>
<dbReference type="Proteomes" id="UP000325315">
    <property type="component" value="Unassembled WGS sequence"/>
</dbReference>
<name>A0A5B6WCQ3_9ROSI</name>
<gene>
    <name evidence="1" type="ORF">EPI10_019745</name>
</gene>
<dbReference type="PANTHER" id="PTHR32108">
    <property type="entry name" value="DNA-DIRECTED RNA POLYMERASE SUBUNIT ALPHA"/>
    <property type="match status" value="1"/>
</dbReference>
<keyword evidence="2" id="KW-1185">Reference proteome</keyword>
<protein>
    <submittedName>
        <fullName evidence="1">Uncharacterized protein</fullName>
    </submittedName>
</protein>
<proteinExistence type="predicted"/>
<organism evidence="1 2">
    <name type="scientific">Gossypium australe</name>
    <dbReference type="NCBI Taxonomy" id="47621"/>
    <lineage>
        <taxon>Eukaryota</taxon>
        <taxon>Viridiplantae</taxon>
        <taxon>Streptophyta</taxon>
        <taxon>Embryophyta</taxon>
        <taxon>Tracheophyta</taxon>
        <taxon>Spermatophyta</taxon>
        <taxon>Magnoliopsida</taxon>
        <taxon>eudicotyledons</taxon>
        <taxon>Gunneridae</taxon>
        <taxon>Pentapetalae</taxon>
        <taxon>rosids</taxon>
        <taxon>malvids</taxon>
        <taxon>Malvales</taxon>
        <taxon>Malvaceae</taxon>
        <taxon>Malvoideae</taxon>
        <taxon>Gossypium</taxon>
    </lineage>
</organism>
<evidence type="ECO:0000313" key="1">
    <source>
        <dbReference type="EMBL" id="KAA3479213.1"/>
    </source>
</evidence>
<reference evidence="1" key="1">
    <citation type="submission" date="2019-08" db="EMBL/GenBank/DDBJ databases">
        <authorList>
            <person name="Liu F."/>
        </authorList>
    </citation>
    <scope>NUCLEOTIDE SEQUENCE [LARGE SCALE GENOMIC DNA]</scope>
    <source>
        <strain evidence="1">PA1801</strain>
        <tissue evidence="1">Leaf</tissue>
    </source>
</reference>
<dbReference type="EMBL" id="SMMG02000003">
    <property type="protein sequence ID" value="KAA3479213.1"/>
    <property type="molecule type" value="Genomic_DNA"/>
</dbReference>
<accession>A0A5B6WCQ3</accession>
<dbReference type="AlphaFoldDB" id="A0A5B6WCQ3"/>
<dbReference type="PANTHER" id="PTHR32108:SF5">
    <property type="entry name" value="DYNACTIN SUBUNIT 1-LIKE"/>
    <property type="match status" value="1"/>
</dbReference>
<evidence type="ECO:0000313" key="2">
    <source>
        <dbReference type="Proteomes" id="UP000325315"/>
    </source>
</evidence>
<comment type="caution">
    <text evidence="1">The sequence shown here is derived from an EMBL/GenBank/DDBJ whole genome shotgun (WGS) entry which is preliminary data.</text>
</comment>